<evidence type="ECO:0000256" key="2">
    <source>
        <dbReference type="ARBA" id="ARBA00022515"/>
    </source>
</evidence>
<dbReference type="PROSITE" id="PS50880">
    <property type="entry name" value="TOPRIM"/>
    <property type="match status" value="1"/>
</dbReference>
<keyword evidence="9" id="KW-0460">Magnesium</keyword>
<dbReference type="Gene3D" id="3.40.1360.10">
    <property type="match status" value="1"/>
</dbReference>
<dbReference type="SUPFAM" id="SSF57783">
    <property type="entry name" value="Zinc beta-ribbon"/>
    <property type="match status" value="1"/>
</dbReference>
<dbReference type="GO" id="GO:0000428">
    <property type="term" value="C:DNA-directed RNA polymerase complex"/>
    <property type="evidence" value="ECO:0007669"/>
    <property type="project" value="UniProtKB-KW"/>
</dbReference>
<evidence type="ECO:0000256" key="10">
    <source>
        <dbReference type="ARBA" id="ARBA00023125"/>
    </source>
</evidence>
<dbReference type="GO" id="GO:0003677">
    <property type="term" value="F:DNA binding"/>
    <property type="evidence" value="ECO:0007669"/>
    <property type="project" value="UniProtKB-KW"/>
</dbReference>
<evidence type="ECO:0000313" key="17">
    <source>
        <dbReference type="Proteomes" id="UP000005744"/>
    </source>
</evidence>
<accession>I3CJ73</accession>
<dbReference type="GO" id="GO:0008270">
    <property type="term" value="F:zinc ion binding"/>
    <property type="evidence" value="ECO:0007669"/>
    <property type="project" value="UniProtKB-UniRule"/>
</dbReference>
<dbReference type="FunFam" id="3.90.580.10:FF:000001">
    <property type="entry name" value="DNA primase"/>
    <property type="match status" value="1"/>
</dbReference>
<dbReference type="GO" id="GO:0006269">
    <property type="term" value="P:DNA replication, synthesis of primer"/>
    <property type="evidence" value="ECO:0007669"/>
    <property type="project" value="UniProtKB-UniRule"/>
</dbReference>
<evidence type="ECO:0000256" key="12">
    <source>
        <dbReference type="HAMAP-Rule" id="MF_00974"/>
    </source>
</evidence>
<evidence type="ECO:0000256" key="13">
    <source>
        <dbReference type="PIRNR" id="PIRNR002811"/>
    </source>
</evidence>
<dbReference type="PANTHER" id="PTHR30313">
    <property type="entry name" value="DNA PRIMASE"/>
    <property type="match status" value="1"/>
</dbReference>
<reference evidence="16 17" key="1">
    <citation type="submission" date="2011-11" db="EMBL/GenBank/DDBJ databases">
        <title>Improved High-Quality Draft sequence of Beggiatoa alba B18lD.</title>
        <authorList>
            <consortium name="US DOE Joint Genome Institute"/>
            <person name="Lucas S."/>
            <person name="Han J."/>
            <person name="Lapidus A."/>
            <person name="Cheng J.-F."/>
            <person name="Goodwin L."/>
            <person name="Pitluck S."/>
            <person name="Peters L."/>
            <person name="Mikhailova N."/>
            <person name="Held B."/>
            <person name="Detter J.C."/>
            <person name="Han C."/>
            <person name="Tapia R."/>
            <person name="Land M."/>
            <person name="Hauser L."/>
            <person name="Kyrpides N."/>
            <person name="Ivanova N."/>
            <person name="Pagani I."/>
            <person name="Samuel K."/>
            <person name="Teske A."/>
            <person name="Mueller J."/>
            <person name="Woyke T."/>
        </authorList>
    </citation>
    <scope>NUCLEOTIDE SEQUENCE [LARGE SCALE GENOMIC DNA]</scope>
    <source>
        <strain evidence="16 17">B18LD</strain>
    </source>
</reference>
<dbReference type="InterPro" id="IPR016136">
    <property type="entry name" value="DNA_helicase_N/primase_C"/>
</dbReference>
<comment type="function">
    <text evidence="12 13">RNA polymerase that catalyzes the synthesis of short RNA molecules used as primers for DNA polymerase during DNA replication.</text>
</comment>
<keyword evidence="8 12" id="KW-0862">Zinc</keyword>
<dbReference type="FunFam" id="3.90.980.10:FF:000001">
    <property type="entry name" value="DNA primase"/>
    <property type="match status" value="1"/>
</dbReference>
<dbReference type="Pfam" id="PF08275">
    <property type="entry name" value="DNAG_N"/>
    <property type="match status" value="1"/>
</dbReference>
<dbReference type="InterPro" id="IPR036977">
    <property type="entry name" value="DNA_primase_Znf_CHC2"/>
</dbReference>
<evidence type="ECO:0000256" key="4">
    <source>
        <dbReference type="ARBA" id="ARBA00022695"/>
    </source>
</evidence>
<dbReference type="RefSeq" id="WP_002691031.1">
    <property type="nucleotide sequence ID" value="NZ_JH600070.1"/>
</dbReference>
<dbReference type="GO" id="GO:1990077">
    <property type="term" value="C:primosome complex"/>
    <property type="evidence" value="ECO:0007669"/>
    <property type="project" value="UniProtKB-KW"/>
</dbReference>
<dbReference type="Proteomes" id="UP000005744">
    <property type="component" value="Unassembled WGS sequence"/>
</dbReference>
<evidence type="ECO:0000256" key="6">
    <source>
        <dbReference type="ARBA" id="ARBA00022723"/>
    </source>
</evidence>
<dbReference type="GO" id="GO:0003899">
    <property type="term" value="F:DNA-directed RNA polymerase activity"/>
    <property type="evidence" value="ECO:0007669"/>
    <property type="project" value="UniProtKB-UniRule"/>
</dbReference>
<dbReference type="InterPro" id="IPR013264">
    <property type="entry name" value="DNAG_N"/>
</dbReference>
<evidence type="ECO:0000256" key="8">
    <source>
        <dbReference type="ARBA" id="ARBA00022833"/>
    </source>
</evidence>
<dbReference type="Pfam" id="PF01807">
    <property type="entry name" value="Zn_ribbon_DnaG"/>
    <property type="match status" value="1"/>
</dbReference>
<sequence>MRIARSFINDLVARADIVEIVDSYVPLRKAGRNFVACCPFHNEKTPSFSVSAEKQFYHCFGCGAHGTVLTFLMEHGRLDFFEAVHELASRLGVSVVYEAGSESNASVLDTQGELYQVMASALRYFQQQLYAPVGREALAYLQQQRGLSDAIIAEFALGYAPAEWDGLLRALSVDKSVLLQAGLLSEHESGKLYDRFRHRVIFPIYDQRGQVIAFGGRVLDDSKPKYLNSPETPLFSKGKELYHWDKVRKSRGLKRVVVVEGYMDVVALAQHAVSNAVATLGTATTPDHLQRLFRSVSDIVFCFDGDEAGRKAAWRAVETVLPLLQDGRQVSFAFLPQADDPDSFVRREGTAAFNQYLDDALPLSQFLLNHLTQQVKLETIEGQARLTELAKPLINQLPDGAYRDLLTKNLQKLVQVDLKRSTTLRSIGKKTENAFNRTPKQANFKELSLVEQLIVYLMLYPEFIQEIEYPNKKLSGLFLDNIDLLIHLIVLIRESPEITFASICEHWRDTAYAETINRLAVYQPHFLEEQRHFDIKQEFQDILQRLYIEYARQRWQFLLQKLQKGTITEEEKQEFKTINPKGVR</sequence>
<dbReference type="EC" id="2.7.7.101" evidence="12"/>
<dbReference type="EMBL" id="JH600070">
    <property type="protein sequence ID" value="EIJ43666.1"/>
    <property type="molecule type" value="Genomic_DNA"/>
</dbReference>
<keyword evidence="3 12" id="KW-0808">Transferase</keyword>
<evidence type="ECO:0000256" key="9">
    <source>
        <dbReference type="ARBA" id="ARBA00022842"/>
    </source>
</evidence>
<dbReference type="PANTHER" id="PTHR30313:SF2">
    <property type="entry name" value="DNA PRIMASE"/>
    <property type="match status" value="1"/>
</dbReference>
<evidence type="ECO:0000256" key="14">
    <source>
        <dbReference type="PIRSR" id="PIRSR002811-1"/>
    </source>
</evidence>
<dbReference type="Gene3D" id="3.90.580.10">
    <property type="entry name" value="Zinc finger, CHC2-type domain"/>
    <property type="match status" value="1"/>
</dbReference>
<dbReference type="GO" id="GO:0005737">
    <property type="term" value="C:cytoplasm"/>
    <property type="evidence" value="ECO:0007669"/>
    <property type="project" value="TreeGrafter"/>
</dbReference>
<dbReference type="InterPro" id="IPR050219">
    <property type="entry name" value="DnaG_primase"/>
</dbReference>
<dbReference type="SUPFAM" id="SSF56731">
    <property type="entry name" value="DNA primase core"/>
    <property type="match status" value="1"/>
</dbReference>
<dbReference type="eggNOG" id="COG0358">
    <property type="taxonomic scope" value="Bacteria"/>
</dbReference>
<dbReference type="NCBIfam" id="TIGR01391">
    <property type="entry name" value="dnaG"/>
    <property type="match status" value="1"/>
</dbReference>
<dbReference type="InterPro" id="IPR037068">
    <property type="entry name" value="DNA_primase_core_N_sf"/>
</dbReference>
<dbReference type="STRING" id="395493.BegalDRAFT_2832"/>
<feature type="domain" description="Toprim" evidence="15">
    <location>
        <begin position="254"/>
        <end position="336"/>
    </location>
</feature>
<dbReference type="Gene3D" id="3.90.980.10">
    <property type="entry name" value="DNA primase, catalytic core, N-terminal domain"/>
    <property type="match status" value="1"/>
</dbReference>
<keyword evidence="5 12" id="KW-0235">DNA replication</keyword>
<proteinExistence type="inferred from homology"/>
<evidence type="ECO:0000256" key="7">
    <source>
        <dbReference type="ARBA" id="ARBA00022771"/>
    </source>
</evidence>
<keyword evidence="10 12" id="KW-0238">DNA-binding</keyword>
<evidence type="ECO:0000256" key="11">
    <source>
        <dbReference type="ARBA" id="ARBA00023163"/>
    </source>
</evidence>
<dbReference type="AlphaFoldDB" id="I3CJ73"/>
<dbReference type="InterPro" id="IPR019475">
    <property type="entry name" value="DNA_primase_DnaB-bd"/>
</dbReference>
<comment type="domain">
    <text evidence="12">Contains an N-terminal zinc-binding domain, a central core domain that contains the primase activity, and a C-terminal DnaB-binding domain.</text>
</comment>
<dbReference type="HOGENOM" id="CLU_013501_5_1_6"/>
<dbReference type="SMART" id="SM00400">
    <property type="entry name" value="ZnF_CHCC"/>
    <property type="match status" value="1"/>
</dbReference>
<comment type="similarity">
    <text evidence="12 13">Belongs to the DnaG primase family.</text>
</comment>
<dbReference type="Pfam" id="PF08278">
    <property type="entry name" value="DnaG_DnaB_bind"/>
    <property type="match status" value="1"/>
</dbReference>
<dbReference type="InterPro" id="IPR002694">
    <property type="entry name" value="Znf_CHC2"/>
</dbReference>
<keyword evidence="2 12" id="KW-0639">Primosome</keyword>
<comment type="catalytic activity">
    <reaction evidence="12">
        <text>ssDNA + n NTP = ssDNA/pppN(pN)n-1 hybrid + (n-1) diphosphate.</text>
        <dbReference type="EC" id="2.7.7.101"/>
    </reaction>
</comment>
<organism evidence="16 17">
    <name type="scientific">Beggiatoa alba B18LD</name>
    <dbReference type="NCBI Taxonomy" id="395493"/>
    <lineage>
        <taxon>Bacteria</taxon>
        <taxon>Pseudomonadati</taxon>
        <taxon>Pseudomonadota</taxon>
        <taxon>Gammaproteobacteria</taxon>
        <taxon>Thiotrichales</taxon>
        <taxon>Thiotrichaceae</taxon>
        <taxon>Beggiatoa</taxon>
    </lineage>
</organism>
<evidence type="ECO:0000313" key="16">
    <source>
        <dbReference type="EMBL" id="EIJ43666.1"/>
    </source>
</evidence>
<dbReference type="HAMAP" id="MF_00974">
    <property type="entry name" value="DNA_primase_DnaG"/>
    <property type="match status" value="1"/>
</dbReference>
<evidence type="ECO:0000256" key="5">
    <source>
        <dbReference type="ARBA" id="ARBA00022705"/>
    </source>
</evidence>
<dbReference type="PIRSF" id="PIRSF002811">
    <property type="entry name" value="DnaG"/>
    <property type="match status" value="1"/>
</dbReference>
<gene>
    <name evidence="12" type="primary">dnaG</name>
    <name evidence="16" type="ORF">BegalDRAFT_2832</name>
</gene>
<evidence type="ECO:0000259" key="15">
    <source>
        <dbReference type="PROSITE" id="PS50880"/>
    </source>
</evidence>
<dbReference type="InterPro" id="IPR013173">
    <property type="entry name" value="DNA_primase_DnaG_DnaB-bd_dom"/>
</dbReference>
<protein>
    <recommendedName>
        <fullName evidence="12 13">DNA primase</fullName>
        <ecNumber evidence="12">2.7.7.101</ecNumber>
    </recommendedName>
</protein>
<dbReference type="OrthoDB" id="9803773at2"/>
<keyword evidence="11 12" id="KW-0804">Transcription</keyword>
<keyword evidence="6 12" id="KW-0479">Metal-binding</keyword>
<dbReference type="Pfam" id="PF10410">
    <property type="entry name" value="DnaB_bind"/>
    <property type="match status" value="1"/>
</dbReference>
<dbReference type="CDD" id="cd03364">
    <property type="entry name" value="TOPRIM_DnaG_primases"/>
    <property type="match status" value="1"/>
</dbReference>
<feature type="zinc finger region" description="CHC2-type" evidence="12 14">
    <location>
        <begin position="38"/>
        <end position="62"/>
    </location>
</feature>
<name>I3CJ73_9GAMM</name>
<dbReference type="InterPro" id="IPR006295">
    <property type="entry name" value="DNA_primase_DnaG"/>
</dbReference>
<dbReference type="SMART" id="SM00766">
    <property type="entry name" value="DnaG_DnaB_bind"/>
    <property type="match status" value="1"/>
</dbReference>
<keyword evidence="1 12" id="KW-0240">DNA-directed RNA polymerase</keyword>
<evidence type="ECO:0000256" key="3">
    <source>
        <dbReference type="ARBA" id="ARBA00022679"/>
    </source>
</evidence>
<dbReference type="InterPro" id="IPR006171">
    <property type="entry name" value="TOPRIM_dom"/>
</dbReference>
<dbReference type="Pfam" id="PF13662">
    <property type="entry name" value="Toprim_4"/>
    <property type="match status" value="1"/>
</dbReference>
<dbReference type="Gene3D" id="1.10.860.10">
    <property type="entry name" value="DNAb Helicase, Chain A"/>
    <property type="match status" value="1"/>
</dbReference>
<dbReference type="FunFam" id="3.40.1360.10:FF:000002">
    <property type="entry name" value="DNA primase"/>
    <property type="match status" value="1"/>
</dbReference>
<dbReference type="InterPro" id="IPR034151">
    <property type="entry name" value="TOPRIM_DnaG_bac"/>
</dbReference>
<keyword evidence="17" id="KW-1185">Reference proteome</keyword>
<dbReference type="Gene3D" id="1.20.50.20">
    <property type="entry name" value="DnaG, RNA polymerase domain, helical bundle"/>
    <property type="match status" value="1"/>
</dbReference>
<comment type="subunit">
    <text evidence="12">Monomer. Interacts with DnaB.</text>
</comment>
<evidence type="ECO:0000256" key="1">
    <source>
        <dbReference type="ARBA" id="ARBA00022478"/>
    </source>
</evidence>
<dbReference type="SUPFAM" id="SSF117023">
    <property type="entry name" value="DNA primase DnaG, C-terminal domain"/>
    <property type="match status" value="1"/>
</dbReference>
<dbReference type="InterPro" id="IPR030846">
    <property type="entry name" value="DnaG_bac"/>
</dbReference>
<comment type="cofactor">
    <cofactor evidence="12 13 14">
        <name>Zn(2+)</name>
        <dbReference type="ChEBI" id="CHEBI:29105"/>
    </cofactor>
    <text evidence="12 13 14">Binds 1 zinc ion per monomer.</text>
</comment>
<keyword evidence="4 12" id="KW-0548">Nucleotidyltransferase</keyword>
<dbReference type="SMART" id="SM00493">
    <property type="entry name" value="TOPRIM"/>
    <property type="match status" value="1"/>
</dbReference>
<keyword evidence="7 12" id="KW-0863">Zinc-finger</keyword>